<sequence>MGYSQLLAYTAAKVPNTTHNRAADALAAEPLDRDMPQASATSLDAASTDAASTDAMLDRCQRAAFGYFLRHRNPANGLYADTSRAGSPISIAVVGFALSAYPVAVERGWISRAEAVEHCTAALRFFRDSNQDGSPESTGYKGFYFHFLDQDAGTRVWRCELSMIDTALLIVGALMAARYFDADTPAEADLRMIADQLYRRIDWRWSQNGGDTIMQGWKPECGFLHYGWEGYSEAIVLYVLALGSPTHPIGEDCYRAWTRTYQWENLYGHGFLYAGPLFIHQFSHAWIDLRGIRDRFMREKQCDYFENSRRAVHVQRAYACINPRGHAGYDEDCWGLSACEGPSDEIRSVDAEPRHLFGYAARGVPYGPDDGTLSPPAVLACMPFEPGLTLRAIGTMCRRHPEIVHEHGFTSGFNADLRGADGKVWVSPGLFGLDQGIIVLMLENHRSGLPWALMRGCRPIVDGLRRAGFDGGWLDATARDAGGT</sequence>
<dbReference type="Pfam" id="PF10091">
    <property type="entry name" value="Glycoamylase"/>
    <property type="match status" value="1"/>
</dbReference>
<dbReference type="RefSeq" id="WP_344758875.1">
    <property type="nucleotide sequence ID" value="NZ_BAAAZU010000004.1"/>
</dbReference>
<reference evidence="3" key="1">
    <citation type="journal article" date="2019" name="Int. J. Syst. Evol. Microbiol.">
        <title>The Global Catalogue of Microorganisms (GCM) 10K type strain sequencing project: providing services to taxonomists for standard genome sequencing and annotation.</title>
        <authorList>
            <consortium name="The Broad Institute Genomics Platform"/>
            <consortium name="The Broad Institute Genome Sequencing Center for Infectious Disease"/>
            <person name="Wu L."/>
            <person name="Ma J."/>
        </authorList>
    </citation>
    <scope>NUCLEOTIDE SEQUENCE [LARGE SCALE GENOMIC DNA]</scope>
    <source>
        <strain evidence="3">JCM 16916</strain>
    </source>
</reference>
<dbReference type="Gene3D" id="1.50.10.140">
    <property type="match status" value="1"/>
</dbReference>
<dbReference type="PIRSF" id="PIRSF028431">
    <property type="entry name" value="UCP028431"/>
    <property type="match status" value="1"/>
</dbReference>
<proteinExistence type="predicted"/>
<keyword evidence="3" id="KW-1185">Reference proteome</keyword>
<protein>
    <submittedName>
        <fullName evidence="2">Glucoamylase family protein</fullName>
    </submittedName>
</protein>
<dbReference type="InterPro" id="IPR016883">
    <property type="entry name" value="UCP028431"/>
</dbReference>
<dbReference type="EMBL" id="BAAAZU010000004">
    <property type="protein sequence ID" value="GAA3918508.1"/>
    <property type="molecule type" value="Genomic_DNA"/>
</dbReference>
<name>A0ABP7MAK8_9GAMM</name>
<accession>A0ABP7MAK8</accession>
<dbReference type="Proteomes" id="UP001501727">
    <property type="component" value="Unassembled WGS sequence"/>
</dbReference>
<evidence type="ECO:0000259" key="1">
    <source>
        <dbReference type="Pfam" id="PF10091"/>
    </source>
</evidence>
<comment type="caution">
    <text evidence="2">The sequence shown here is derived from an EMBL/GenBank/DDBJ whole genome shotgun (WGS) entry which is preliminary data.</text>
</comment>
<dbReference type="InterPro" id="IPR019282">
    <property type="entry name" value="Glycoamylase-like_cons_dom"/>
</dbReference>
<evidence type="ECO:0000313" key="3">
    <source>
        <dbReference type="Proteomes" id="UP001501727"/>
    </source>
</evidence>
<gene>
    <name evidence="2" type="ORF">GCM10022229_10150</name>
</gene>
<feature type="domain" description="Glycoamylase-like" evidence="1">
    <location>
        <begin position="225"/>
        <end position="457"/>
    </location>
</feature>
<organism evidence="2 3">
    <name type="scientific">Luteimonas lutimaris</name>
    <dbReference type="NCBI Taxonomy" id="698645"/>
    <lineage>
        <taxon>Bacteria</taxon>
        <taxon>Pseudomonadati</taxon>
        <taxon>Pseudomonadota</taxon>
        <taxon>Gammaproteobacteria</taxon>
        <taxon>Lysobacterales</taxon>
        <taxon>Lysobacteraceae</taxon>
        <taxon>Luteimonas</taxon>
    </lineage>
</organism>
<evidence type="ECO:0000313" key="2">
    <source>
        <dbReference type="EMBL" id="GAA3918508.1"/>
    </source>
</evidence>